<dbReference type="PANTHER" id="PTHR24399:SF76">
    <property type="entry name" value="GASTRULA ZINC FINGER PROTEIN XLCGF46.1 ISOFORM X1"/>
    <property type="match status" value="1"/>
</dbReference>
<evidence type="ECO:0000256" key="10">
    <source>
        <dbReference type="ARBA" id="ARBA00023163"/>
    </source>
</evidence>
<feature type="region of interest" description="Disordered" evidence="13">
    <location>
        <begin position="689"/>
        <end position="730"/>
    </location>
</feature>
<evidence type="ECO:0000256" key="1">
    <source>
        <dbReference type="ARBA" id="ARBA00004123"/>
    </source>
</evidence>
<keyword evidence="3" id="KW-0678">Repressor</keyword>
<evidence type="ECO:0000256" key="4">
    <source>
        <dbReference type="ARBA" id="ARBA00022723"/>
    </source>
</evidence>
<feature type="region of interest" description="Disordered" evidence="13">
    <location>
        <begin position="315"/>
        <end position="392"/>
    </location>
</feature>
<dbReference type="FunFam" id="3.30.160.60:FF:000067">
    <property type="entry name" value="Vascular endothelial zinc finger 1"/>
    <property type="match status" value="1"/>
</dbReference>
<feature type="domain" description="C2H2-type" evidence="14">
    <location>
        <begin position="244"/>
        <end position="271"/>
    </location>
</feature>
<sequence length="816" mass="86924">MNIIQDKLGNEYLRSNGSMDSNFGSGMLMFSHLPPVTSFTRLAAHSVMQDLPPQEVILKKERDSPDCSMGYQGGRMGCAGLGDYVHTMGIKQEKLSEHDYRLPVYPGGLGKSTELLEVTVSNNQGLLVHDLNMGNLPGQLGKEPTGRKGRRSNGDGQQGKPRKKRNEAKQSMMLDADGSSLSPGTKPHICEHCAASFRSSYHLRRHVLIHTGERPFRCNQCNMSFIQKYLLQRHEKIHSGEKPFSCDQCNMRFIQKYHMERHKRTHSGEKPYRCETTDRLLKHKRTCGDAIKKGLDPGMMDLGCVDMGHGSYGITQGNVGRKRGRSKNTGEGGERKKKKGDAGVSRVPHIHGAAPDGGYGVHDYSMEHQTVSSSTEPGPSMQQGHHGRPPKMAFKKANRKSLDKAALAPGKAGNGMDGLGLGLMHAAGAKAGPAAANSSNYDDAMQFLKKRRYLNAANGANLSTAGGGGGGAGGGGEYDVGLGHLSSQPSVIHGVVSSAMDGDGALSLDKSGIPDEVLQSLLDHYTQKPDGSHHDVHFDLGDHHHHHHHHGGGELHHGAADCSDVGHGGGGGDASGPSGDKTVLMHEYSRFLLQALERTSHSAGFPLGLGPAASGPFAAAASSHPGNPLYADKHVYAASPMECGFGPSAASPSLPSSSVPKSHFAMLSGASPQHGFHLGGLEADAHQQLTPSQELTDQLEKQHSATPPSSYQISPSDLSTHKDPPAVKSYPLASSQDLASLDASKPSYQIENFAQAFGSQFKSDGRGLSYAADSGGEADHRIRTPVSEFSGYSSLLSDVNESVSTGSKTTTSQSYR</sequence>
<feature type="compositionally biased region" description="Polar residues" evidence="13">
    <location>
        <begin position="704"/>
        <end position="718"/>
    </location>
</feature>
<dbReference type="EMBL" id="SRLO01000018">
    <property type="protein sequence ID" value="TNN85853.1"/>
    <property type="molecule type" value="Genomic_DNA"/>
</dbReference>
<dbReference type="OrthoDB" id="9899552at2759"/>
<keyword evidence="4" id="KW-0479">Metal-binding</keyword>
<proteinExistence type="inferred from homology"/>
<name>A0A4Z2J882_9TELE</name>
<comment type="similarity">
    <text evidence="2">Belongs to the krueppel C2H2-type zinc-finger protein family.</text>
</comment>
<feature type="region of interest" description="Disordered" evidence="13">
    <location>
        <begin position="528"/>
        <end position="579"/>
    </location>
</feature>
<dbReference type="GO" id="GO:0001227">
    <property type="term" value="F:DNA-binding transcription repressor activity, RNA polymerase II-specific"/>
    <property type="evidence" value="ECO:0007669"/>
    <property type="project" value="TreeGrafter"/>
</dbReference>
<feature type="compositionally biased region" description="Basic and acidic residues" evidence="13">
    <location>
        <begin position="528"/>
        <end position="542"/>
    </location>
</feature>
<keyword evidence="6 12" id="KW-0863">Zinc-finger</keyword>
<dbReference type="Gene3D" id="3.30.160.60">
    <property type="entry name" value="Classic Zinc Finger"/>
    <property type="match status" value="3"/>
</dbReference>
<feature type="region of interest" description="Disordered" evidence="13">
    <location>
        <begin position="132"/>
        <end position="169"/>
    </location>
</feature>
<dbReference type="SMART" id="SM00355">
    <property type="entry name" value="ZnF_C2H2"/>
    <property type="match status" value="3"/>
</dbReference>
<evidence type="ECO:0000256" key="2">
    <source>
        <dbReference type="ARBA" id="ARBA00006991"/>
    </source>
</evidence>
<dbReference type="GO" id="GO:0008270">
    <property type="term" value="F:zinc ion binding"/>
    <property type="evidence" value="ECO:0007669"/>
    <property type="project" value="UniProtKB-KW"/>
</dbReference>
<protein>
    <submittedName>
        <fullName evidence="15">Zinc finger protein 281</fullName>
    </submittedName>
</protein>
<feature type="domain" description="C2H2-type" evidence="14">
    <location>
        <begin position="216"/>
        <end position="243"/>
    </location>
</feature>
<comment type="subcellular location">
    <subcellularLocation>
        <location evidence="1">Nucleus</location>
    </subcellularLocation>
</comment>
<organism evidence="15 16">
    <name type="scientific">Liparis tanakae</name>
    <name type="common">Tanaka's snailfish</name>
    <dbReference type="NCBI Taxonomy" id="230148"/>
    <lineage>
        <taxon>Eukaryota</taxon>
        <taxon>Metazoa</taxon>
        <taxon>Chordata</taxon>
        <taxon>Craniata</taxon>
        <taxon>Vertebrata</taxon>
        <taxon>Euteleostomi</taxon>
        <taxon>Actinopterygii</taxon>
        <taxon>Neopterygii</taxon>
        <taxon>Teleostei</taxon>
        <taxon>Neoteleostei</taxon>
        <taxon>Acanthomorphata</taxon>
        <taxon>Eupercaria</taxon>
        <taxon>Perciformes</taxon>
        <taxon>Cottioidei</taxon>
        <taxon>Cottales</taxon>
        <taxon>Liparidae</taxon>
        <taxon>Liparis</taxon>
    </lineage>
</organism>
<dbReference type="PANTHER" id="PTHR24399">
    <property type="entry name" value="ZINC FINGER AND BTB DOMAIN-CONTAINING"/>
    <property type="match status" value="1"/>
</dbReference>
<evidence type="ECO:0000256" key="6">
    <source>
        <dbReference type="ARBA" id="ARBA00022771"/>
    </source>
</evidence>
<dbReference type="Proteomes" id="UP000314294">
    <property type="component" value="Unassembled WGS sequence"/>
</dbReference>
<accession>A0A4Z2J882</accession>
<evidence type="ECO:0000256" key="9">
    <source>
        <dbReference type="ARBA" id="ARBA00023125"/>
    </source>
</evidence>
<keyword evidence="7" id="KW-0862">Zinc</keyword>
<keyword evidence="5" id="KW-0677">Repeat</keyword>
<evidence type="ECO:0000256" key="5">
    <source>
        <dbReference type="ARBA" id="ARBA00022737"/>
    </source>
</evidence>
<feature type="compositionally biased region" description="Polar residues" evidence="13">
    <location>
        <begin position="367"/>
        <end position="383"/>
    </location>
</feature>
<dbReference type="AlphaFoldDB" id="A0A4Z2J882"/>
<evidence type="ECO:0000259" key="14">
    <source>
        <dbReference type="PROSITE" id="PS50157"/>
    </source>
</evidence>
<keyword evidence="9" id="KW-0238">DNA-binding</keyword>
<dbReference type="PROSITE" id="PS50157">
    <property type="entry name" value="ZINC_FINGER_C2H2_2"/>
    <property type="match status" value="3"/>
</dbReference>
<dbReference type="InterPro" id="IPR013087">
    <property type="entry name" value="Znf_C2H2_type"/>
</dbReference>
<evidence type="ECO:0000313" key="15">
    <source>
        <dbReference type="EMBL" id="TNN85853.1"/>
    </source>
</evidence>
<keyword evidence="16" id="KW-1185">Reference proteome</keyword>
<reference evidence="15 16" key="1">
    <citation type="submission" date="2019-03" db="EMBL/GenBank/DDBJ databases">
        <title>First draft genome of Liparis tanakae, snailfish: a comprehensive survey of snailfish specific genes.</title>
        <authorList>
            <person name="Kim W."/>
            <person name="Song I."/>
            <person name="Jeong J.-H."/>
            <person name="Kim D."/>
            <person name="Kim S."/>
            <person name="Ryu S."/>
            <person name="Song J.Y."/>
            <person name="Lee S.K."/>
        </authorList>
    </citation>
    <scope>NUCLEOTIDE SEQUENCE [LARGE SCALE GENOMIC DNA]</scope>
    <source>
        <tissue evidence="15">Muscle</tissue>
    </source>
</reference>
<feature type="domain" description="C2H2-type" evidence="14">
    <location>
        <begin position="188"/>
        <end position="215"/>
    </location>
</feature>
<dbReference type="FunFam" id="3.30.160.60:FF:000042">
    <property type="entry name" value="Zinc finger protein 148"/>
    <property type="match status" value="2"/>
</dbReference>
<dbReference type="Pfam" id="PF00096">
    <property type="entry name" value="zf-C2H2"/>
    <property type="match status" value="2"/>
</dbReference>
<evidence type="ECO:0000256" key="13">
    <source>
        <dbReference type="SAM" id="MobiDB-lite"/>
    </source>
</evidence>
<evidence type="ECO:0000313" key="16">
    <source>
        <dbReference type="Proteomes" id="UP000314294"/>
    </source>
</evidence>
<evidence type="ECO:0000256" key="8">
    <source>
        <dbReference type="ARBA" id="ARBA00023015"/>
    </source>
</evidence>
<evidence type="ECO:0000256" key="7">
    <source>
        <dbReference type="ARBA" id="ARBA00022833"/>
    </source>
</evidence>
<dbReference type="GO" id="GO:0000978">
    <property type="term" value="F:RNA polymerase II cis-regulatory region sequence-specific DNA binding"/>
    <property type="evidence" value="ECO:0007669"/>
    <property type="project" value="TreeGrafter"/>
</dbReference>
<dbReference type="GO" id="GO:0005654">
    <property type="term" value="C:nucleoplasm"/>
    <property type="evidence" value="ECO:0007669"/>
    <property type="project" value="TreeGrafter"/>
</dbReference>
<gene>
    <name evidence="15" type="primary">ZNF281</name>
    <name evidence="15" type="ORF">EYF80_003697</name>
</gene>
<evidence type="ECO:0000256" key="3">
    <source>
        <dbReference type="ARBA" id="ARBA00022491"/>
    </source>
</evidence>
<evidence type="ECO:0000256" key="11">
    <source>
        <dbReference type="ARBA" id="ARBA00023242"/>
    </source>
</evidence>
<dbReference type="SUPFAM" id="SSF57667">
    <property type="entry name" value="beta-beta-alpha zinc fingers"/>
    <property type="match status" value="2"/>
</dbReference>
<keyword evidence="11" id="KW-0539">Nucleus</keyword>
<dbReference type="GO" id="GO:0002682">
    <property type="term" value="P:regulation of immune system process"/>
    <property type="evidence" value="ECO:0007669"/>
    <property type="project" value="TreeGrafter"/>
</dbReference>
<comment type="caution">
    <text evidence="15">The sequence shown here is derived from an EMBL/GenBank/DDBJ whole genome shotgun (WGS) entry which is preliminary data.</text>
</comment>
<keyword evidence="8" id="KW-0805">Transcription regulation</keyword>
<dbReference type="GO" id="GO:0001817">
    <property type="term" value="P:regulation of cytokine production"/>
    <property type="evidence" value="ECO:0007669"/>
    <property type="project" value="TreeGrafter"/>
</dbReference>
<dbReference type="PROSITE" id="PS00028">
    <property type="entry name" value="ZINC_FINGER_C2H2_1"/>
    <property type="match status" value="3"/>
</dbReference>
<evidence type="ECO:0000256" key="12">
    <source>
        <dbReference type="PROSITE-ProRule" id="PRU00042"/>
    </source>
</evidence>
<dbReference type="InterPro" id="IPR036236">
    <property type="entry name" value="Znf_C2H2_sf"/>
</dbReference>
<keyword evidence="10" id="KW-0804">Transcription</keyword>